<evidence type="ECO:0000256" key="1">
    <source>
        <dbReference type="SAM" id="MobiDB-lite"/>
    </source>
</evidence>
<accession>A0A3B0YNC6</accession>
<feature type="compositionally biased region" description="Basic residues" evidence="1">
    <location>
        <begin position="65"/>
        <end position="79"/>
    </location>
</feature>
<gene>
    <name evidence="2" type="ORF">MNBD_GAMMA10-3192</name>
</gene>
<sequence length="79" mass="8657">MAVKRKGRKKVAKKGNPLVALKAKLADIKAKTAAMKAEAKETEKRTDALVKDMQGSSAAPVTKAKVVKKRRKKRVSKKK</sequence>
<feature type="region of interest" description="Disordered" evidence="1">
    <location>
        <begin position="38"/>
        <end position="79"/>
    </location>
</feature>
<organism evidence="2">
    <name type="scientific">hydrothermal vent metagenome</name>
    <dbReference type="NCBI Taxonomy" id="652676"/>
    <lineage>
        <taxon>unclassified sequences</taxon>
        <taxon>metagenomes</taxon>
        <taxon>ecological metagenomes</taxon>
    </lineage>
</organism>
<evidence type="ECO:0000313" key="2">
    <source>
        <dbReference type="EMBL" id="VAW70424.1"/>
    </source>
</evidence>
<dbReference type="EMBL" id="UOFJ01000520">
    <property type="protein sequence ID" value="VAW70424.1"/>
    <property type="molecule type" value="Genomic_DNA"/>
</dbReference>
<name>A0A3B0YNC6_9ZZZZ</name>
<dbReference type="AlphaFoldDB" id="A0A3B0YNC6"/>
<reference evidence="2" key="1">
    <citation type="submission" date="2018-06" db="EMBL/GenBank/DDBJ databases">
        <authorList>
            <person name="Zhirakovskaya E."/>
        </authorList>
    </citation>
    <scope>NUCLEOTIDE SEQUENCE</scope>
</reference>
<protein>
    <submittedName>
        <fullName evidence="2">Uncharacterized protein</fullName>
    </submittedName>
</protein>
<proteinExistence type="predicted"/>
<feature type="compositionally biased region" description="Basic and acidic residues" evidence="1">
    <location>
        <begin position="38"/>
        <end position="50"/>
    </location>
</feature>